<dbReference type="InterPro" id="IPR011701">
    <property type="entry name" value="MFS"/>
</dbReference>
<evidence type="ECO:0000256" key="7">
    <source>
        <dbReference type="ARBA" id="ARBA00023136"/>
    </source>
</evidence>
<evidence type="ECO:0000256" key="3">
    <source>
        <dbReference type="ARBA" id="ARBA00022475"/>
    </source>
</evidence>
<feature type="transmembrane region" description="Helical" evidence="8">
    <location>
        <begin position="404"/>
        <end position="424"/>
    </location>
</feature>
<dbReference type="InterPro" id="IPR036259">
    <property type="entry name" value="MFS_trans_sf"/>
</dbReference>
<keyword evidence="6 8" id="KW-1133">Transmembrane helix</keyword>
<dbReference type="EMBL" id="CP110820">
    <property type="protein sequence ID" value="WPX96012.1"/>
    <property type="molecule type" value="Genomic_DNA"/>
</dbReference>
<proteinExistence type="predicted"/>
<keyword evidence="2" id="KW-0813">Transport</keyword>
<reference evidence="10 11" key="1">
    <citation type="submission" date="2022-11" db="EMBL/GenBank/DDBJ databases">
        <title>Host association and intracellularity evolved multiple times independently in the Rickettsiales.</title>
        <authorList>
            <person name="Castelli M."/>
            <person name="Nardi T."/>
            <person name="Gammuto L."/>
            <person name="Bellinzona G."/>
            <person name="Sabaneyeva E."/>
            <person name="Potekhin A."/>
            <person name="Serra V."/>
            <person name="Petroni G."/>
            <person name="Sassera D."/>
        </authorList>
    </citation>
    <scope>NUCLEOTIDE SEQUENCE [LARGE SCALE GENOMIC DNA]</scope>
    <source>
        <strain evidence="10 11">NDG2</strain>
    </source>
</reference>
<feature type="transmembrane region" description="Helical" evidence="8">
    <location>
        <begin position="282"/>
        <end position="302"/>
    </location>
</feature>
<dbReference type="SUPFAM" id="SSF103473">
    <property type="entry name" value="MFS general substrate transporter"/>
    <property type="match status" value="1"/>
</dbReference>
<evidence type="ECO:0000259" key="9">
    <source>
        <dbReference type="PROSITE" id="PS50850"/>
    </source>
</evidence>
<dbReference type="Pfam" id="PF07690">
    <property type="entry name" value="MFS_1"/>
    <property type="match status" value="1"/>
</dbReference>
<keyword evidence="3" id="KW-1003">Cell membrane</keyword>
<feature type="transmembrane region" description="Helical" evidence="8">
    <location>
        <begin position="159"/>
        <end position="182"/>
    </location>
</feature>
<evidence type="ECO:0000256" key="1">
    <source>
        <dbReference type="ARBA" id="ARBA00004429"/>
    </source>
</evidence>
<name>A0ABZ0UJA6_9RICK</name>
<keyword evidence="5" id="KW-0769">Symport</keyword>
<organism evidence="10 11">
    <name type="scientific">Candidatus Bandiella euplotis</name>
    <dbReference type="NCBI Taxonomy" id="1664265"/>
    <lineage>
        <taxon>Bacteria</taxon>
        <taxon>Pseudomonadati</taxon>
        <taxon>Pseudomonadota</taxon>
        <taxon>Alphaproteobacteria</taxon>
        <taxon>Rickettsiales</taxon>
        <taxon>Candidatus Midichloriaceae</taxon>
        <taxon>Candidatus Bandiella</taxon>
    </lineage>
</organism>
<feature type="transmembrane region" description="Helical" evidence="8">
    <location>
        <begin position="58"/>
        <end position="82"/>
    </location>
</feature>
<feature type="transmembrane region" description="Helical" evidence="8">
    <location>
        <begin position="244"/>
        <end position="262"/>
    </location>
</feature>
<keyword evidence="4 8" id="KW-0812">Transmembrane</keyword>
<dbReference type="PANTHER" id="PTHR43528:SF1">
    <property type="entry name" value="ALPHA-KETOGLUTARATE PERMEASE"/>
    <property type="match status" value="1"/>
</dbReference>
<evidence type="ECO:0000313" key="11">
    <source>
        <dbReference type="Proteomes" id="UP001327219"/>
    </source>
</evidence>
<feature type="transmembrane region" description="Helical" evidence="8">
    <location>
        <begin position="21"/>
        <end position="43"/>
    </location>
</feature>
<keyword evidence="7 8" id="KW-0472">Membrane</keyword>
<feature type="transmembrane region" description="Helical" evidence="8">
    <location>
        <begin position="194"/>
        <end position="214"/>
    </location>
</feature>
<dbReference type="Proteomes" id="UP001327219">
    <property type="component" value="Chromosome"/>
</dbReference>
<feature type="transmembrane region" description="Helical" evidence="8">
    <location>
        <begin position="375"/>
        <end position="398"/>
    </location>
</feature>
<evidence type="ECO:0000313" key="10">
    <source>
        <dbReference type="EMBL" id="WPX96012.1"/>
    </source>
</evidence>
<evidence type="ECO:0000256" key="4">
    <source>
        <dbReference type="ARBA" id="ARBA00022692"/>
    </source>
</evidence>
<feature type="transmembrane region" description="Helical" evidence="8">
    <location>
        <begin position="311"/>
        <end position="330"/>
    </location>
</feature>
<feature type="domain" description="Major facilitator superfamily (MFS) profile" evidence="9">
    <location>
        <begin position="22"/>
        <end position="432"/>
    </location>
</feature>
<dbReference type="Gene3D" id="1.20.1250.20">
    <property type="entry name" value="MFS general substrate transporter like domains"/>
    <property type="match status" value="2"/>
</dbReference>
<protein>
    <submittedName>
        <fullName evidence="10">MFS transporter</fullName>
    </submittedName>
</protein>
<evidence type="ECO:0000256" key="6">
    <source>
        <dbReference type="ARBA" id="ARBA00022989"/>
    </source>
</evidence>
<comment type="subcellular location">
    <subcellularLocation>
        <location evidence="1">Cell inner membrane</location>
        <topology evidence="1">Multi-pass membrane protein</topology>
    </subcellularLocation>
</comment>
<accession>A0ABZ0UJA6</accession>
<sequence>MRLINLKLKQRLRKRYLTKRAVIGSSLIGNIVEYYDFGIYSVFADTIGKLFFPNFEEYIQLMFSFAIFAIGFFMRPLGGVLFGHIGDKFGRKTALTISIVGMGICTILMGSLPSYSQIGMIAPIMLTVIRMFQGMCIGGEGAGSAIFIIEHFGEKKIGLIGSIVMASNVMGTLLAILVGILIERLFGIDDFTWRYGFFIGGLMGFVGLLMRYKIKETPVFEEMKKGNNIEKFPLKRVLMERWQSILIIASFASLATASTYMIRGFFNVYFAEMLELNKETALHLVSLALMALVIALPVFGYIADKFGHKKYIYSAVFIYVLSVTPIFNIIIDNAHHDITNVIYGITLLGILFASVAAPYYPFAVKFFTPALRYSGIALGWNVGNALFGGTAPLISTFLVMQLGYIAPAYYLTFVALMFIIISFLNRRFLANQ</sequence>
<dbReference type="InterPro" id="IPR020846">
    <property type="entry name" value="MFS_dom"/>
</dbReference>
<feature type="transmembrane region" description="Helical" evidence="8">
    <location>
        <begin position="94"/>
        <end position="112"/>
    </location>
</feature>
<gene>
    <name evidence="10" type="ORF">Bandiella_00115</name>
</gene>
<evidence type="ECO:0000256" key="8">
    <source>
        <dbReference type="SAM" id="Phobius"/>
    </source>
</evidence>
<keyword evidence="11" id="KW-1185">Reference proteome</keyword>
<dbReference type="PROSITE" id="PS50850">
    <property type="entry name" value="MFS"/>
    <property type="match status" value="1"/>
</dbReference>
<dbReference type="PANTHER" id="PTHR43528">
    <property type="entry name" value="ALPHA-KETOGLUTARATE PERMEASE"/>
    <property type="match status" value="1"/>
</dbReference>
<feature type="transmembrane region" description="Helical" evidence="8">
    <location>
        <begin position="342"/>
        <end position="363"/>
    </location>
</feature>
<dbReference type="InterPro" id="IPR051084">
    <property type="entry name" value="H+-coupled_symporters"/>
</dbReference>
<evidence type="ECO:0000256" key="2">
    <source>
        <dbReference type="ARBA" id="ARBA00022448"/>
    </source>
</evidence>
<evidence type="ECO:0000256" key="5">
    <source>
        <dbReference type="ARBA" id="ARBA00022847"/>
    </source>
</evidence>